<dbReference type="AlphaFoldDB" id="A0AAV0IHZ9"/>
<dbReference type="Proteomes" id="UP001154282">
    <property type="component" value="Unassembled WGS sequence"/>
</dbReference>
<dbReference type="PANTHER" id="PTHR39244">
    <property type="entry name" value="NATTERIN-4"/>
    <property type="match status" value="1"/>
</dbReference>
<protein>
    <recommendedName>
        <fullName evidence="1">Agglutinin domain-containing protein</fullName>
    </recommendedName>
</protein>
<reference evidence="2" key="1">
    <citation type="submission" date="2022-08" db="EMBL/GenBank/DDBJ databases">
        <authorList>
            <person name="Gutierrez-Valencia J."/>
        </authorList>
    </citation>
    <scope>NUCLEOTIDE SEQUENCE</scope>
</reference>
<dbReference type="PANTHER" id="PTHR39244:SF5">
    <property type="entry name" value="NATTERIN-3-LIKE"/>
    <property type="match status" value="1"/>
</dbReference>
<evidence type="ECO:0000259" key="1">
    <source>
        <dbReference type="SMART" id="SM00791"/>
    </source>
</evidence>
<evidence type="ECO:0000313" key="3">
    <source>
        <dbReference type="Proteomes" id="UP001154282"/>
    </source>
</evidence>
<evidence type="ECO:0000313" key="2">
    <source>
        <dbReference type="EMBL" id="CAI0397180.1"/>
    </source>
</evidence>
<dbReference type="Gene3D" id="2.170.15.10">
    <property type="entry name" value="Proaerolysin, chain A, domain 3"/>
    <property type="match status" value="1"/>
</dbReference>
<dbReference type="Gene3D" id="2.80.10.50">
    <property type="match status" value="2"/>
</dbReference>
<sequence>MEELPRFVVLYSETAGKYVRHRSDPTDSTGLEITADEVWSPFAKFEFEPSTVHPAMVHIRCCYNNKYLRRHDSSAANIVAAAEQPNDELYQWGSTLFQPEQLLPVMVRLLHVQLARYVTSVRAPEDEHYYFVAALGTDPLDPAARFDAVDWESLVTLPKRLTFMGDNGLYLGLPHLEEEAALRFVIDDDGDESIADEVVALSDGTVRIRNVSLGAYWRRNADAADYIWADDDLTTPDSNSLFRAIKVNDSTIALRNLGNNMVCKRFSASKGDNYLRASEPSSAQTVTQYAKLSLTDLVTSRRIEDIKFHLDSGWVHDENLKTILNPGEPAYNESDDTRTLTLKIPYVDTKTSCTWKATNSTLDLGPFDVVVRPDVIATVDDSSAIKLVPPTAPSYEWGGTTQGDDPDEVLVYEVTLPPWTAVEVELRASLVACCVPFSYSRYDEWEDGEEEVHFMEDGMYVGTNYYKFEFTETAPQPIANKK</sequence>
<name>A0AAV0IHZ9_9ROSI</name>
<dbReference type="EMBL" id="CAMGYJ010000004">
    <property type="protein sequence ID" value="CAI0397180.1"/>
    <property type="molecule type" value="Genomic_DNA"/>
</dbReference>
<gene>
    <name evidence="2" type="ORF">LITE_LOCUS9446</name>
</gene>
<dbReference type="SMART" id="SM00791">
    <property type="entry name" value="Agglutinin"/>
    <property type="match status" value="2"/>
</dbReference>
<dbReference type="Pfam" id="PF07468">
    <property type="entry name" value="Agglutinin"/>
    <property type="match status" value="1"/>
</dbReference>
<proteinExistence type="predicted"/>
<keyword evidence="3" id="KW-1185">Reference proteome</keyword>
<comment type="caution">
    <text evidence="2">The sequence shown here is derived from an EMBL/GenBank/DDBJ whole genome shotgun (WGS) entry which is preliminary data.</text>
</comment>
<feature type="domain" description="Agglutinin" evidence="1">
    <location>
        <begin position="155"/>
        <end position="296"/>
    </location>
</feature>
<dbReference type="InterPro" id="IPR008998">
    <property type="entry name" value="Agglutinin"/>
</dbReference>
<dbReference type="InterPro" id="IPR036242">
    <property type="entry name" value="Agglutinin_dom_sf"/>
</dbReference>
<dbReference type="SUPFAM" id="SSF50382">
    <property type="entry name" value="Agglutinin"/>
    <property type="match status" value="2"/>
</dbReference>
<accession>A0AAV0IHZ9</accession>
<organism evidence="2 3">
    <name type="scientific">Linum tenue</name>
    <dbReference type="NCBI Taxonomy" id="586396"/>
    <lineage>
        <taxon>Eukaryota</taxon>
        <taxon>Viridiplantae</taxon>
        <taxon>Streptophyta</taxon>
        <taxon>Embryophyta</taxon>
        <taxon>Tracheophyta</taxon>
        <taxon>Spermatophyta</taxon>
        <taxon>Magnoliopsida</taxon>
        <taxon>eudicotyledons</taxon>
        <taxon>Gunneridae</taxon>
        <taxon>Pentapetalae</taxon>
        <taxon>rosids</taxon>
        <taxon>fabids</taxon>
        <taxon>Malpighiales</taxon>
        <taxon>Linaceae</taxon>
        <taxon>Linum</taxon>
    </lineage>
</organism>
<feature type="domain" description="Agglutinin" evidence="1">
    <location>
        <begin position="2"/>
        <end position="150"/>
    </location>
</feature>
<dbReference type="CDD" id="cd00257">
    <property type="entry name" value="beta-trefoil_FSCN-like"/>
    <property type="match status" value="1"/>
</dbReference>
<dbReference type="InterPro" id="IPR053237">
    <property type="entry name" value="Natterin_C"/>
</dbReference>